<reference evidence="13" key="1">
    <citation type="submission" date="2014-12" db="EMBL/GenBank/DDBJ databases">
        <title>Genome Sequence of Valsa Canker Pathogens Uncovers a Specific Adaption of Colonization on Woody Bark.</title>
        <authorList>
            <person name="Yin Z."/>
            <person name="Liu H."/>
            <person name="Gao X."/>
            <person name="Li Z."/>
            <person name="Song N."/>
            <person name="Ke X."/>
            <person name="Dai Q."/>
            <person name="Wu Y."/>
            <person name="Sun Y."/>
            <person name="Xu J.-R."/>
            <person name="Kang Z.K."/>
            <person name="Wang L."/>
            <person name="Huang L."/>
        </authorList>
    </citation>
    <scope>NUCLEOTIDE SEQUENCE [LARGE SCALE GENOMIC DNA]</scope>
    <source>
        <strain evidence="13">SXYL134</strain>
    </source>
</reference>
<comment type="subcellular location">
    <subcellularLocation>
        <location evidence="1">Membrane</location>
        <topology evidence="1">Multi-pass membrane protein</topology>
    </subcellularLocation>
</comment>
<evidence type="ECO:0000256" key="1">
    <source>
        <dbReference type="ARBA" id="ARBA00004141"/>
    </source>
</evidence>
<evidence type="ECO:0000256" key="8">
    <source>
        <dbReference type="ARBA" id="ARBA00023315"/>
    </source>
</evidence>
<dbReference type="Pfam" id="PF01529">
    <property type="entry name" value="DHHC"/>
    <property type="match status" value="1"/>
</dbReference>
<feature type="transmembrane region" description="Helical" evidence="10">
    <location>
        <begin position="200"/>
        <end position="223"/>
    </location>
</feature>
<dbReference type="GO" id="GO:0016020">
    <property type="term" value="C:membrane"/>
    <property type="evidence" value="ECO:0007669"/>
    <property type="project" value="UniProtKB-SubCell"/>
</dbReference>
<dbReference type="PROSITE" id="PS50216">
    <property type="entry name" value="DHHC"/>
    <property type="match status" value="1"/>
</dbReference>
<evidence type="ECO:0000256" key="7">
    <source>
        <dbReference type="ARBA" id="ARBA00023288"/>
    </source>
</evidence>
<dbReference type="PANTHER" id="PTHR22883">
    <property type="entry name" value="ZINC FINGER DHHC DOMAIN CONTAINING PROTEIN"/>
    <property type="match status" value="1"/>
</dbReference>
<keyword evidence="6" id="KW-0564">Palmitate</keyword>
<feature type="transmembrane region" description="Helical" evidence="10">
    <location>
        <begin position="109"/>
        <end position="128"/>
    </location>
</feature>
<evidence type="ECO:0000313" key="12">
    <source>
        <dbReference type="EMBL" id="KUI56177.1"/>
    </source>
</evidence>
<dbReference type="GO" id="GO:0019706">
    <property type="term" value="F:protein-cysteine S-palmitoyltransferase activity"/>
    <property type="evidence" value="ECO:0007669"/>
    <property type="project" value="UniProtKB-EC"/>
</dbReference>
<evidence type="ECO:0000256" key="3">
    <source>
        <dbReference type="ARBA" id="ARBA00022692"/>
    </source>
</evidence>
<dbReference type="GO" id="GO:0006612">
    <property type="term" value="P:protein targeting to membrane"/>
    <property type="evidence" value="ECO:0007669"/>
    <property type="project" value="TreeGrafter"/>
</dbReference>
<keyword evidence="13" id="KW-1185">Reference proteome</keyword>
<name>A0A194UWS7_CYTMA</name>
<comment type="domain">
    <text evidence="10">The DHHC domain is required for palmitoyltransferase activity.</text>
</comment>
<keyword evidence="7" id="KW-0449">Lipoprotein</keyword>
<dbReference type="EC" id="2.3.1.225" evidence="10"/>
<dbReference type="AlphaFoldDB" id="A0A194UWS7"/>
<keyword evidence="3 10" id="KW-0812">Transmembrane</keyword>
<keyword evidence="4 10" id="KW-1133">Transmembrane helix</keyword>
<dbReference type="GO" id="GO:0005794">
    <property type="term" value="C:Golgi apparatus"/>
    <property type="evidence" value="ECO:0007669"/>
    <property type="project" value="TreeGrafter"/>
</dbReference>
<keyword evidence="5 10" id="KW-0472">Membrane</keyword>
<dbReference type="InterPro" id="IPR001594">
    <property type="entry name" value="Palmitoyltrfase_DHHC"/>
</dbReference>
<dbReference type="STRING" id="694573.A0A194UWS7"/>
<comment type="similarity">
    <text evidence="10">Belongs to the DHHC palmitoyltransferase family.</text>
</comment>
<gene>
    <name evidence="12" type="ORF">VP1G_03492</name>
</gene>
<dbReference type="GO" id="GO:0005783">
    <property type="term" value="C:endoplasmic reticulum"/>
    <property type="evidence" value="ECO:0007669"/>
    <property type="project" value="TreeGrafter"/>
</dbReference>
<feature type="transmembrane region" description="Helical" evidence="10">
    <location>
        <begin position="6"/>
        <end position="24"/>
    </location>
</feature>
<dbReference type="Proteomes" id="UP000078576">
    <property type="component" value="Unassembled WGS sequence"/>
</dbReference>
<evidence type="ECO:0000256" key="4">
    <source>
        <dbReference type="ARBA" id="ARBA00022989"/>
    </source>
</evidence>
<evidence type="ECO:0000256" key="5">
    <source>
        <dbReference type="ARBA" id="ARBA00023136"/>
    </source>
</evidence>
<proteinExistence type="inferred from homology"/>
<accession>A0A194UWS7</accession>
<evidence type="ECO:0000256" key="6">
    <source>
        <dbReference type="ARBA" id="ARBA00023139"/>
    </source>
</evidence>
<evidence type="ECO:0000256" key="9">
    <source>
        <dbReference type="ARBA" id="ARBA00048048"/>
    </source>
</evidence>
<dbReference type="OrthoDB" id="9909019at2759"/>
<evidence type="ECO:0000259" key="11">
    <source>
        <dbReference type="Pfam" id="PF01529"/>
    </source>
</evidence>
<sequence length="417" mass="47789">MGTFTTIVLIVLFISFMTFVAFFGRLPALRHTPVAWLHRFLWTTIPSSLLALDRKLTSGRMSSSMQRFGNYMMYERHPTVLIFFIMLLAGGEYLYLPTIWPQLGPLQKVIGAIAIICPYLFLYLSVMADPGYITPENHQEQMAQYPYDHALFHPGSHCRTCRLLKPARSKHCSICKHCIARADHHCIFINGCVGKGNLHWFILLLLSTAFLTAYGTYIGLSLLSTKMTTRHPDFSIWPPSARNYDWSTYFIIWTWALQGNVGMGSVTILTTLTSPLVWGLLVYNVYMIYAGTTTNESLKWSDWQVEINDGYAYKRRMAADRQKDLRFEPAWTRWPVETGQILIRTESGNPPREDSQNIPGVGEWEQVTTLRTVDNLYDLGFWGNLREVFWPQHRFAGGIGIPVSERVGRHGLKRTDS</sequence>
<evidence type="ECO:0000256" key="2">
    <source>
        <dbReference type="ARBA" id="ARBA00022679"/>
    </source>
</evidence>
<dbReference type="InterPro" id="IPR039859">
    <property type="entry name" value="PFA4/ZDH16/20/ERF2-like"/>
</dbReference>
<organism evidence="12 13">
    <name type="scientific">Cytospora mali</name>
    <name type="common">Apple Valsa canker fungus</name>
    <name type="synonym">Valsa mali</name>
    <dbReference type="NCBI Taxonomy" id="578113"/>
    <lineage>
        <taxon>Eukaryota</taxon>
        <taxon>Fungi</taxon>
        <taxon>Dikarya</taxon>
        <taxon>Ascomycota</taxon>
        <taxon>Pezizomycotina</taxon>
        <taxon>Sordariomycetes</taxon>
        <taxon>Sordariomycetidae</taxon>
        <taxon>Diaporthales</taxon>
        <taxon>Cytosporaceae</taxon>
        <taxon>Cytospora</taxon>
    </lineage>
</organism>
<keyword evidence="2 10" id="KW-0808">Transferase</keyword>
<feature type="domain" description="Palmitoyltransferase DHHC" evidence="11">
    <location>
        <begin position="154"/>
        <end position="300"/>
    </location>
</feature>
<protein>
    <recommendedName>
        <fullName evidence="10">Palmitoyltransferase</fullName>
        <ecNumber evidence="10">2.3.1.225</ecNumber>
    </recommendedName>
</protein>
<evidence type="ECO:0000256" key="10">
    <source>
        <dbReference type="RuleBase" id="RU079119"/>
    </source>
</evidence>
<dbReference type="EMBL" id="KN714686">
    <property type="protein sequence ID" value="KUI56177.1"/>
    <property type="molecule type" value="Genomic_DNA"/>
</dbReference>
<feature type="transmembrane region" description="Helical" evidence="10">
    <location>
        <begin position="80"/>
        <end position="97"/>
    </location>
</feature>
<feature type="transmembrane region" description="Helical" evidence="10">
    <location>
        <begin position="267"/>
        <end position="289"/>
    </location>
</feature>
<evidence type="ECO:0000313" key="13">
    <source>
        <dbReference type="Proteomes" id="UP000078576"/>
    </source>
</evidence>
<dbReference type="PANTHER" id="PTHR22883:SF288">
    <property type="entry name" value="PALMITOYLTRANSFERASE SWF1"/>
    <property type="match status" value="1"/>
</dbReference>
<keyword evidence="8 10" id="KW-0012">Acyltransferase</keyword>
<comment type="catalytic activity">
    <reaction evidence="9 10">
        <text>L-cysteinyl-[protein] + hexadecanoyl-CoA = S-hexadecanoyl-L-cysteinyl-[protein] + CoA</text>
        <dbReference type="Rhea" id="RHEA:36683"/>
        <dbReference type="Rhea" id="RHEA-COMP:10131"/>
        <dbReference type="Rhea" id="RHEA-COMP:11032"/>
        <dbReference type="ChEBI" id="CHEBI:29950"/>
        <dbReference type="ChEBI" id="CHEBI:57287"/>
        <dbReference type="ChEBI" id="CHEBI:57379"/>
        <dbReference type="ChEBI" id="CHEBI:74151"/>
        <dbReference type="EC" id="2.3.1.225"/>
    </reaction>
</comment>